<dbReference type="NCBIfam" id="TIGR01640">
    <property type="entry name" value="F_box_assoc_1"/>
    <property type="match status" value="1"/>
</dbReference>
<gene>
    <name evidence="2" type="ORF">ARALYDRAFT_479595</name>
</gene>
<dbReference type="Pfam" id="PF07734">
    <property type="entry name" value="FBA_1"/>
    <property type="match status" value="1"/>
</dbReference>
<dbReference type="InterPro" id="IPR017451">
    <property type="entry name" value="F-box-assoc_interact_dom"/>
</dbReference>
<keyword evidence="3" id="KW-1185">Reference proteome</keyword>
<dbReference type="Gramene" id="fgenesh2_kg.3__2296__AT3G20700.1">
    <property type="protein sequence ID" value="fgenesh2_kg.3__2296__AT3G20700.1"/>
    <property type="gene ID" value="fgenesh2_kg.3__2296__AT3G20700.1"/>
</dbReference>
<dbReference type="PANTHER" id="PTHR31672">
    <property type="entry name" value="BNACNNG10540D PROTEIN"/>
    <property type="match status" value="1"/>
</dbReference>
<sequence>MRSTCKKWNVLTKDQRFAKKRGKEFLMIMNHRVYLIGVNLHDNIDLSIKCKGKLISRDKTGEELYVSRVFHCNGLLLCVSGKTSHDTRLVVCNPYLGKPKWVKPKNNYGILDKFALGYDKLCGSYKILRIYDFDNKLEIYELSSNSWMIPSDTFGRDKECMQHGVSSKGNTYWCARDKESQYCNLFCFDFTRERFGPRLPLPFNGTYVSLSTVKEEQLTVLLQPSDKSEIEIWVTNKIEPDEVSWSIFLKVEMNKFAVVFDKDKGKGFKTIYNIAYVIGEN</sequence>
<accession>D7KZV4</accession>
<dbReference type="AlphaFoldDB" id="D7KZV4"/>
<dbReference type="Proteomes" id="UP000008694">
    <property type="component" value="Unassembled WGS sequence"/>
</dbReference>
<dbReference type="EMBL" id="GL348715">
    <property type="protein sequence ID" value="EFH61656.1"/>
    <property type="molecule type" value="Genomic_DNA"/>
</dbReference>
<dbReference type="HOGENOM" id="CLU_034692_0_0_1"/>
<feature type="domain" description="F-box associated beta-propeller type 1" evidence="1">
    <location>
        <begin position="25"/>
        <end position="257"/>
    </location>
</feature>
<dbReference type="InterPro" id="IPR050796">
    <property type="entry name" value="SCF_F-box_component"/>
</dbReference>
<evidence type="ECO:0000313" key="2">
    <source>
        <dbReference type="EMBL" id="EFH61656.1"/>
    </source>
</evidence>
<dbReference type="InterPro" id="IPR011043">
    <property type="entry name" value="Gal_Oxase/kelch_b-propeller"/>
</dbReference>
<reference evidence="3" key="1">
    <citation type="journal article" date="2011" name="Nat. Genet.">
        <title>The Arabidopsis lyrata genome sequence and the basis of rapid genome size change.</title>
        <authorList>
            <person name="Hu T.T."/>
            <person name="Pattyn P."/>
            <person name="Bakker E.G."/>
            <person name="Cao J."/>
            <person name="Cheng J.-F."/>
            <person name="Clark R.M."/>
            <person name="Fahlgren N."/>
            <person name="Fawcett J.A."/>
            <person name="Grimwood J."/>
            <person name="Gundlach H."/>
            <person name="Haberer G."/>
            <person name="Hollister J.D."/>
            <person name="Ossowski S."/>
            <person name="Ottilar R.P."/>
            <person name="Salamov A.A."/>
            <person name="Schneeberger K."/>
            <person name="Spannagl M."/>
            <person name="Wang X."/>
            <person name="Yang L."/>
            <person name="Nasrallah M.E."/>
            <person name="Bergelson J."/>
            <person name="Carrington J.C."/>
            <person name="Gaut B.S."/>
            <person name="Schmutz J."/>
            <person name="Mayer K.F.X."/>
            <person name="Van de Peer Y."/>
            <person name="Grigoriev I.V."/>
            <person name="Nordborg M."/>
            <person name="Weigel D."/>
            <person name="Guo Y.-L."/>
        </authorList>
    </citation>
    <scope>NUCLEOTIDE SEQUENCE [LARGE SCALE GENOMIC DNA]</scope>
    <source>
        <strain evidence="3">cv. MN47</strain>
    </source>
</reference>
<protein>
    <recommendedName>
        <fullName evidence="1">F-box associated beta-propeller type 1 domain-containing protein</fullName>
    </recommendedName>
</protein>
<dbReference type="SUPFAM" id="SSF50965">
    <property type="entry name" value="Galactose oxidase, central domain"/>
    <property type="match status" value="1"/>
</dbReference>
<dbReference type="PANTHER" id="PTHR31672:SF13">
    <property type="entry name" value="F-BOX PROTEIN CPR30-LIKE"/>
    <property type="match status" value="1"/>
</dbReference>
<dbReference type="InterPro" id="IPR006527">
    <property type="entry name" value="F-box-assoc_dom_typ1"/>
</dbReference>
<name>D7KZV4_ARALL</name>
<evidence type="ECO:0000259" key="1">
    <source>
        <dbReference type="Pfam" id="PF07734"/>
    </source>
</evidence>
<organism evidence="3">
    <name type="scientific">Arabidopsis lyrata subsp. lyrata</name>
    <name type="common">Lyre-leaved rock-cress</name>
    <dbReference type="NCBI Taxonomy" id="81972"/>
    <lineage>
        <taxon>Eukaryota</taxon>
        <taxon>Viridiplantae</taxon>
        <taxon>Streptophyta</taxon>
        <taxon>Embryophyta</taxon>
        <taxon>Tracheophyta</taxon>
        <taxon>Spermatophyta</taxon>
        <taxon>Magnoliopsida</taxon>
        <taxon>eudicotyledons</taxon>
        <taxon>Gunneridae</taxon>
        <taxon>Pentapetalae</taxon>
        <taxon>rosids</taxon>
        <taxon>malvids</taxon>
        <taxon>Brassicales</taxon>
        <taxon>Brassicaceae</taxon>
        <taxon>Camelineae</taxon>
        <taxon>Arabidopsis</taxon>
    </lineage>
</organism>
<evidence type="ECO:0000313" key="3">
    <source>
        <dbReference type="Proteomes" id="UP000008694"/>
    </source>
</evidence>
<proteinExistence type="predicted"/>
<feature type="non-terminal residue" evidence="2">
    <location>
        <position position="281"/>
    </location>
</feature>